<dbReference type="STRING" id="33114.A0A2G2VCP1"/>
<evidence type="ECO:0000259" key="8">
    <source>
        <dbReference type="Pfam" id="PF00082"/>
    </source>
</evidence>
<feature type="active site" description="Charge relay system" evidence="6">
    <location>
        <position position="173"/>
    </location>
</feature>
<dbReference type="EMBL" id="MLFT02000018">
    <property type="protein sequence ID" value="PHT30762.1"/>
    <property type="molecule type" value="Genomic_DNA"/>
</dbReference>
<dbReference type="InterPro" id="IPR010259">
    <property type="entry name" value="S8pro/Inhibitor_I9"/>
</dbReference>
<dbReference type="InterPro" id="IPR045051">
    <property type="entry name" value="SBT"/>
</dbReference>
<dbReference type="PANTHER" id="PTHR10795">
    <property type="entry name" value="PROPROTEIN CONVERTASE SUBTILISIN/KEXIN"/>
    <property type="match status" value="1"/>
</dbReference>
<dbReference type="InterPro" id="IPR034197">
    <property type="entry name" value="Peptidases_S8_3"/>
</dbReference>
<evidence type="ECO:0000313" key="12">
    <source>
        <dbReference type="Proteomes" id="UP000224567"/>
    </source>
</evidence>
<dbReference type="Gene3D" id="2.60.40.2310">
    <property type="match status" value="1"/>
</dbReference>
<keyword evidence="2 6" id="KW-0645">Protease</keyword>
<evidence type="ECO:0000256" key="3">
    <source>
        <dbReference type="ARBA" id="ARBA00022729"/>
    </source>
</evidence>
<dbReference type="PRINTS" id="PR00723">
    <property type="entry name" value="SUBTILISIN"/>
</dbReference>
<dbReference type="Gene3D" id="3.50.30.30">
    <property type="match status" value="1"/>
</dbReference>
<evidence type="ECO:0000256" key="5">
    <source>
        <dbReference type="ARBA" id="ARBA00022825"/>
    </source>
</evidence>
<sequence>MGAKGSSHDHLHLMSSLTPRRENAVVHSYRHSFSGFTARLTDAEAQALAQHPGVVSVFPDPVFQLHTTRSWDFLRDQYNLLYDIPYSSGLNSTSSNGAGTIIGIFDTGIWPESESFNDKGIGPVPSRWKGTCTRGYDFKPSSCNRKLIGARFYDEPGVENPPYVGTPRDHDGHGTHVAAIAAGSSVADASYYGLAGGTAKGGSPGSRIAVYRVCTPNTGCSGSAIMKAFDDAIADGVDIINLSFGQPAGTEFEFSRNPIAIGAFHAVEKGIFVVASAGNDGPAPESVVNVAPWMFTVGATTIDRNIETHIPLGGNKLIKGGGIGFSNLKKSPVYPLADSVSVKLDSEFVFDGPASDCEQDTLDERKVRGKIIVCDHLDDDISIETRLNEVKKKGGIGFILSMPDDELIAAPKMGSFPGAVITQGDGITIRAYINSTRNPVATILPTVSVDKFKPAPAMAFFSSRGPTYNTRNLLKPDIAAPGTAILAAWRTDDAEVTRSGQKPPLFNRVRYILGLSSCFCNCCNTEVSESLLESISNQISYHDHSLYGEYLATPYDFGAGVATMYGPLKPGLVYETEITDYLQFLCSTGYNTSTIKLILKTLPNNFSCRANSSDDSVSSMNYPSIAVSLSKERETKKVTRTLTRIGDEESLYTATITTPDALRVRVSPNKLKFTSKTKKLSYQREHLEVEVPWPKRTQSCEKDNNDGDFEDIGSGGNYPADEDFEEEQEEDAPLITRKMQRMAIKEVMKMRRRRKPRRRKMHRHIYRFYIIA</sequence>
<dbReference type="PROSITE" id="PS51892">
    <property type="entry name" value="SUBTILASE"/>
    <property type="match status" value="1"/>
</dbReference>
<dbReference type="Proteomes" id="UP000224567">
    <property type="component" value="Unassembled WGS sequence"/>
</dbReference>
<keyword evidence="3" id="KW-0732">Signal</keyword>
<evidence type="ECO:0000256" key="2">
    <source>
        <dbReference type="ARBA" id="ARBA00022670"/>
    </source>
</evidence>
<evidence type="ECO:0000256" key="1">
    <source>
        <dbReference type="ARBA" id="ARBA00011073"/>
    </source>
</evidence>
<dbReference type="Pfam" id="PF00082">
    <property type="entry name" value="Peptidase_S8"/>
    <property type="match status" value="1"/>
</dbReference>
<dbReference type="AlphaFoldDB" id="A0A2G2VCP1"/>
<dbReference type="Gene3D" id="3.40.50.200">
    <property type="entry name" value="Peptidase S8/S53 domain"/>
    <property type="match status" value="1"/>
</dbReference>
<feature type="region of interest" description="Disordered" evidence="7">
    <location>
        <begin position="697"/>
        <end position="730"/>
    </location>
</feature>
<feature type="compositionally biased region" description="Acidic residues" evidence="7">
    <location>
        <begin position="720"/>
        <end position="730"/>
    </location>
</feature>
<dbReference type="InterPro" id="IPR037045">
    <property type="entry name" value="S8pro/Inhibitor_I9_sf"/>
</dbReference>
<keyword evidence="5 6" id="KW-0720">Serine protease</keyword>
<reference evidence="11 12" key="1">
    <citation type="journal article" date="2017" name="Genome Biol.">
        <title>New reference genome sequences of hot pepper reveal the massive evolution of plant disease-resistance genes by retroduplication.</title>
        <authorList>
            <person name="Kim S."/>
            <person name="Park J."/>
            <person name="Yeom S.I."/>
            <person name="Kim Y.M."/>
            <person name="Seo E."/>
            <person name="Kim K.T."/>
            <person name="Kim M.S."/>
            <person name="Lee J.M."/>
            <person name="Cheong K."/>
            <person name="Shin H.S."/>
            <person name="Kim S.B."/>
            <person name="Han K."/>
            <person name="Lee J."/>
            <person name="Park M."/>
            <person name="Lee H.A."/>
            <person name="Lee H.Y."/>
            <person name="Lee Y."/>
            <person name="Oh S."/>
            <person name="Lee J.H."/>
            <person name="Choi E."/>
            <person name="Choi E."/>
            <person name="Lee S.E."/>
            <person name="Jeon J."/>
            <person name="Kim H."/>
            <person name="Choi G."/>
            <person name="Song H."/>
            <person name="Lee J."/>
            <person name="Lee S.C."/>
            <person name="Kwon J.K."/>
            <person name="Lee H.Y."/>
            <person name="Koo N."/>
            <person name="Hong Y."/>
            <person name="Kim R.W."/>
            <person name="Kang W.H."/>
            <person name="Huh J.H."/>
            <person name="Kang B.C."/>
            <person name="Yang T.J."/>
            <person name="Lee Y.H."/>
            <person name="Bennetzen J.L."/>
            <person name="Choi D."/>
        </authorList>
    </citation>
    <scope>NUCLEOTIDE SEQUENCE [LARGE SCALE GENOMIC DNA]</scope>
    <source>
        <strain evidence="12">cv. PBC81</strain>
    </source>
</reference>
<accession>A0A2G2VCP1</accession>
<feature type="domain" description="Subtilisin-like protease fibronectin type-III" evidence="10">
    <location>
        <begin position="620"/>
        <end position="683"/>
    </location>
</feature>
<organism evidence="11 12">
    <name type="scientific">Capsicum baccatum</name>
    <name type="common">Peruvian pepper</name>
    <dbReference type="NCBI Taxonomy" id="33114"/>
    <lineage>
        <taxon>Eukaryota</taxon>
        <taxon>Viridiplantae</taxon>
        <taxon>Streptophyta</taxon>
        <taxon>Embryophyta</taxon>
        <taxon>Tracheophyta</taxon>
        <taxon>Spermatophyta</taxon>
        <taxon>Magnoliopsida</taxon>
        <taxon>eudicotyledons</taxon>
        <taxon>Gunneridae</taxon>
        <taxon>Pentapetalae</taxon>
        <taxon>asterids</taxon>
        <taxon>lamiids</taxon>
        <taxon>Solanales</taxon>
        <taxon>Solanaceae</taxon>
        <taxon>Solanoideae</taxon>
        <taxon>Capsiceae</taxon>
        <taxon>Capsicum</taxon>
    </lineage>
</organism>
<evidence type="ECO:0000259" key="9">
    <source>
        <dbReference type="Pfam" id="PF05922"/>
    </source>
</evidence>
<dbReference type="GO" id="GO:0006508">
    <property type="term" value="P:proteolysis"/>
    <property type="evidence" value="ECO:0007669"/>
    <property type="project" value="UniProtKB-KW"/>
</dbReference>
<dbReference type="OrthoDB" id="10256524at2759"/>
<gene>
    <name evidence="11" type="ORF">CQW23_29682</name>
</gene>
<proteinExistence type="inferred from homology"/>
<dbReference type="InterPro" id="IPR015500">
    <property type="entry name" value="Peptidase_S8_subtilisin-rel"/>
</dbReference>
<dbReference type="Pfam" id="PF17766">
    <property type="entry name" value="fn3_6"/>
    <property type="match status" value="1"/>
</dbReference>
<dbReference type="InterPro" id="IPR036852">
    <property type="entry name" value="Peptidase_S8/S53_dom_sf"/>
</dbReference>
<dbReference type="CDD" id="cd02120">
    <property type="entry name" value="PA_subtilisin_like"/>
    <property type="match status" value="1"/>
</dbReference>
<feature type="domain" description="Inhibitor I9" evidence="9">
    <location>
        <begin position="7"/>
        <end position="66"/>
    </location>
</feature>
<dbReference type="InterPro" id="IPR000209">
    <property type="entry name" value="Peptidase_S8/S53_dom"/>
</dbReference>
<feature type="active site" description="Charge relay system" evidence="6">
    <location>
        <position position="499"/>
    </location>
</feature>
<evidence type="ECO:0000259" key="10">
    <source>
        <dbReference type="Pfam" id="PF17766"/>
    </source>
</evidence>
<dbReference type="Gene3D" id="3.30.70.80">
    <property type="entry name" value="Peptidase S8 propeptide/proteinase inhibitor I9"/>
    <property type="match status" value="1"/>
</dbReference>
<feature type="active site" description="Charge relay system" evidence="6">
    <location>
        <position position="106"/>
    </location>
</feature>
<dbReference type="Pfam" id="PF05922">
    <property type="entry name" value="Inhibitor_I9"/>
    <property type="match status" value="1"/>
</dbReference>
<comment type="similarity">
    <text evidence="1 6">Belongs to the peptidase S8 family.</text>
</comment>
<evidence type="ECO:0000313" key="11">
    <source>
        <dbReference type="EMBL" id="PHT30762.1"/>
    </source>
</evidence>
<keyword evidence="12" id="KW-1185">Reference proteome</keyword>
<evidence type="ECO:0008006" key="13">
    <source>
        <dbReference type="Google" id="ProtNLM"/>
    </source>
</evidence>
<dbReference type="GO" id="GO:0004252">
    <property type="term" value="F:serine-type endopeptidase activity"/>
    <property type="evidence" value="ECO:0007669"/>
    <property type="project" value="UniProtKB-UniRule"/>
</dbReference>
<reference evidence="12" key="2">
    <citation type="journal article" date="2017" name="J. Anim. Genet.">
        <title>Multiple reference genome sequences of hot pepper reveal the massive evolution of plant disease resistance genes by retroduplication.</title>
        <authorList>
            <person name="Kim S."/>
            <person name="Park J."/>
            <person name="Yeom S.-I."/>
            <person name="Kim Y.-M."/>
            <person name="Seo E."/>
            <person name="Kim K.-T."/>
            <person name="Kim M.-S."/>
            <person name="Lee J.M."/>
            <person name="Cheong K."/>
            <person name="Shin H.-S."/>
            <person name="Kim S.-B."/>
            <person name="Han K."/>
            <person name="Lee J."/>
            <person name="Park M."/>
            <person name="Lee H.-A."/>
            <person name="Lee H.-Y."/>
            <person name="Lee Y."/>
            <person name="Oh S."/>
            <person name="Lee J.H."/>
            <person name="Choi E."/>
            <person name="Choi E."/>
            <person name="Lee S.E."/>
            <person name="Jeon J."/>
            <person name="Kim H."/>
            <person name="Choi G."/>
            <person name="Song H."/>
            <person name="Lee J."/>
            <person name="Lee S.-C."/>
            <person name="Kwon J.-K."/>
            <person name="Lee H.-Y."/>
            <person name="Koo N."/>
            <person name="Hong Y."/>
            <person name="Kim R.W."/>
            <person name="Kang W.-H."/>
            <person name="Huh J.H."/>
            <person name="Kang B.-C."/>
            <person name="Yang T.-J."/>
            <person name="Lee Y.-H."/>
            <person name="Bennetzen J.L."/>
            <person name="Choi D."/>
        </authorList>
    </citation>
    <scope>NUCLEOTIDE SEQUENCE [LARGE SCALE GENOMIC DNA]</scope>
    <source>
        <strain evidence="12">cv. PBC81</strain>
    </source>
</reference>
<name>A0A2G2VCP1_CAPBA</name>
<dbReference type="CDD" id="cd04852">
    <property type="entry name" value="Peptidases_S8_3"/>
    <property type="match status" value="1"/>
</dbReference>
<dbReference type="InterPro" id="IPR041469">
    <property type="entry name" value="Subtilisin-like_FN3"/>
</dbReference>
<evidence type="ECO:0000256" key="7">
    <source>
        <dbReference type="SAM" id="MobiDB-lite"/>
    </source>
</evidence>
<protein>
    <recommendedName>
        <fullName evidence="13">CO(2)-response secreted protease</fullName>
    </recommendedName>
</protein>
<feature type="domain" description="Peptidase S8/S53" evidence="8">
    <location>
        <begin position="97"/>
        <end position="486"/>
    </location>
</feature>
<evidence type="ECO:0000256" key="4">
    <source>
        <dbReference type="ARBA" id="ARBA00022801"/>
    </source>
</evidence>
<keyword evidence="4 6" id="KW-0378">Hydrolase</keyword>
<comment type="caution">
    <text evidence="11">The sequence shown here is derived from an EMBL/GenBank/DDBJ whole genome shotgun (WGS) entry which is preliminary data.</text>
</comment>
<dbReference type="SUPFAM" id="SSF52743">
    <property type="entry name" value="Subtilisin-like"/>
    <property type="match status" value="1"/>
</dbReference>
<evidence type="ECO:0000256" key="6">
    <source>
        <dbReference type="PROSITE-ProRule" id="PRU01240"/>
    </source>
</evidence>